<keyword evidence="3 4" id="KW-0274">FAD</keyword>
<accession>A0ABS6IJ47</accession>
<dbReference type="PROSITE" id="PS00623">
    <property type="entry name" value="GMC_OXRED_1"/>
    <property type="match status" value="1"/>
</dbReference>
<dbReference type="InterPro" id="IPR012132">
    <property type="entry name" value="GMC_OxRdtase"/>
</dbReference>
<comment type="caution">
    <text evidence="7">The sequence shown here is derived from an EMBL/GenBank/DDBJ whole genome shotgun (WGS) entry which is preliminary data.</text>
</comment>
<dbReference type="PROSITE" id="PS00624">
    <property type="entry name" value="GMC_OXRED_2"/>
    <property type="match status" value="1"/>
</dbReference>
<feature type="domain" description="Glucose-methanol-choline oxidoreductase N-terminal" evidence="5">
    <location>
        <begin position="79"/>
        <end position="102"/>
    </location>
</feature>
<protein>
    <submittedName>
        <fullName evidence="7">GMC family oxidoreductase N-terminal domain-containing protein</fullName>
    </submittedName>
</protein>
<evidence type="ECO:0000256" key="3">
    <source>
        <dbReference type="ARBA" id="ARBA00022827"/>
    </source>
</evidence>
<proteinExistence type="inferred from homology"/>
<evidence type="ECO:0000256" key="4">
    <source>
        <dbReference type="RuleBase" id="RU003968"/>
    </source>
</evidence>
<evidence type="ECO:0000259" key="5">
    <source>
        <dbReference type="PROSITE" id="PS00623"/>
    </source>
</evidence>
<dbReference type="Pfam" id="PF05199">
    <property type="entry name" value="GMC_oxred_C"/>
    <property type="match status" value="1"/>
</dbReference>
<gene>
    <name evidence="7" type="ORF">KQ910_08405</name>
</gene>
<dbReference type="PIRSF" id="PIRSF000137">
    <property type="entry name" value="Alcohol_oxidase"/>
    <property type="match status" value="1"/>
</dbReference>
<dbReference type="PANTHER" id="PTHR11552">
    <property type="entry name" value="GLUCOSE-METHANOL-CHOLINE GMC OXIDOREDUCTASE"/>
    <property type="match status" value="1"/>
</dbReference>
<dbReference type="Proteomes" id="UP000727907">
    <property type="component" value="Unassembled WGS sequence"/>
</dbReference>
<keyword evidence="2 4" id="KW-0285">Flavoprotein</keyword>
<dbReference type="PANTHER" id="PTHR11552:SF147">
    <property type="entry name" value="CHOLINE DEHYDROGENASE, MITOCHONDRIAL"/>
    <property type="match status" value="1"/>
</dbReference>
<dbReference type="Pfam" id="PF00732">
    <property type="entry name" value="GMC_oxred_N"/>
    <property type="match status" value="1"/>
</dbReference>
<dbReference type="InterPro" id="IPR007867">
    <property type="entry name" value="GMC_OxRtase_C"/>
</dbReference>
<name>A0ABS6IJ47_9HYPH</name>
<keyword evidence="8" id="KW-1185">Reference proteome</keyword>
<sequence length="531" mass="57281">MEYDFIVVGAGSAGAVVANRLSADPKNKVLLLEAGPADHPWTRIPVGYSRLITNPGVNWLYSSEPEASTNGRRIPVPRGKLLGGSSAINGLAFVRGQAQDFDTWAQMGNQGWAYEDVLPFFKRMESYEEGDERFRGRGGPLRVTNPQPLNPLYATVIEAAGEVGIAHNPDYNGAKQDGIAMSQATIASGWRMSTARCYLDPARKRPNLHIVTGALASSLLLDGKRCTGVRYRIGEASHEARAAREVVVSGGSINSPQLLELSGIGQPDRLRSLGLEVRHALPGVGENLRDHYAPRTRWTVGRKGVTFNDRGRGLGLVNQALRWAFRQDSLLSMVGAPLRAFVRSREGLAAPDLLLGWVPMFTEAGPRGPRIARQSGVSCYAHPMRPESKGHIHIVSADARQAPEIRFNFLSAPVDGELTVRAVRIARAIMTAPAMAPLQVTEIAPGPGGNSDDEILDWVRKAAETTYHPVGTCKMGSDAMAVVDARLRVHGIQGLRVADASIMPTLTSGNTNAPSIMIGEKAADMILRDAM</sequence>
<feature type="domain" description="Glucose-methanol-choline oxidoreductase N-terminal" evidence="6">
    <location>
        <begin position="251"/>
        <end position="265"/>
    </location>
</feature>
<dbReference type="InterPro" id="IPR000172">
    <property type="entry name" value="GMC_OxRdtase_N"/>
</dbReference>
<reference evidence="7 8" key="1">
    <citation type="submission" date="2021-06" db="EMBL/GenBank/DDBJ databases">
        <authorList>
            <person name="Lee D.H."/>
        </authorList>
    </citation>
    <scope>NUCLEOTIDE SEQUENCE [LARGE SCALE GENOMIC DNA]</scope>
    <source>
        <strain evidence="7 8">MMS21-HV4-11</strain>
    </source>
</reference>
<evidence type="ECO:0000313" key="8">
    <source>
        <dbReference type="Proteomes" id="UP000727907"/>
    </source>
</evidence>
<dbReference type="EMBL" id="JAHOPB010000001">
    <property type="protein sequence ID" value="MBU8873782.1"/>
    <property type="molecule type" value="Genomic_DNA"/>
</dbReference>
<organism evidence="7 8">
    <name type="scientific">Reyranella humidisoli</name>
    <dbReference type="NCBI Taxonomy" id="2849149"/>
    <lineage>
        <taxon>Bacteria</taxon>
        <taxon>Pseudomonadati</taxon>
        <taxon>Pseudomonadota</taxon>
        <taxon>Alphaproteobacteria</taxon>
        <taxon>Hyphomicrobiales</taxon>
        <taxon>Reyranellaceae</taxon>
        <taxon>Reyranella</taxon>
    </lineage>
</organism>
<evidence type="ECO:0000259" key="6">
    <source>
        <dbReference type="PROSITE" id="PS00624"/>
    </source>
</evidence>
<evidence type="ECO:0000313" key="7">
    <source>
        <dbReference type="EMBL" id="MBU8873782.1"/>
    </source>
</evidence>
<evidence type="ECO:0000256" key="2">
    <source>
        <dbReference type="ARBA" id="ARBA00022630"/>
    </source>
</evidence>
<dbReference type="RefSeq" id="WP_216958266.1">
    <property type="nucleotide sequence ID" value="NZ_JAHOPB010000001.1"/>
</dbReference>
<comment type="cofactor">
    <cofactor evidence="1">
        <name>FAD</name>
        <dbReference type="ChEBI" id="CHEBI:57692"/>
    </cofactor>
</comment>
<evidence type="ECO:0000256" key="1">
    <source>
        <dbReference type="ARBA" id="ARBA00001974"/>
    </source>
</evidence>
<comment type="similarity">
    <text evidence="4">Belongs to the GMC oxidoreductase family.</text>
</comment>